<sequence length="184" mass="20550">MWATQFNISHNALDGLLIILKKVPTLSSLSKDSRTILETKKTNVTHTLTTISLGLYYHFGLSSSIQDHFKFNSTKDIDVIKIVIGIDGLPISKSSSSQLWPILAYTRPFKNSVFPIDIYWGHEKPTNSNLYLEQFVMDLQNGINVNGVILKVIIDGFSLDAPVKAFVLKTKGHSGYDSCSRCLE</sequence>
<dbReference type="EMBL" id="CARXXK010000002">
    <property type="protein sequence ID" value="CAI6353305.1"/>
    <property type="molecule type" value="Genomic_DNA"/>
</dbReference>
<gene>
    <name evidence="1" type="ORF">MEUPH1_LOCUS9441</name>
</gene>
<accession>A0AAV0WC46</accession>
<proteinExistence type="predicted"/>
<name>A0AAV0WC46_9HEMI</name>
<dbReference type="PANTHER" id="PTHR33053">
    <property type="entry name" value="PROTEIN, PUTATIVE-RELATED"/>
    <property type="match status" value="1"/>
</dbReference>
<evidence type="ECO:0000313" key="2">
    <source>
        <dbReference type="Proteomes" id="UP001160148"/>
    </source>
</evidence>
<keyword evidence="2" id="KW-1185">Reference proteome</keyword>
<protein>
    <submittedName>
        <fullName evidence="1">Uncharacterized protein</fullName>
    </submittedName>
</protein>
<comment type="caution">
    <text evidence="1">The sequence shown here is derived from an EMBL/GenBank/DDBJ whole genome shotgun (WGS) entry which is preliminary data.</text>
</comment>
<dbReference type="AlphaFoldDB" id="A0AAV0WC46"/>
<dbReference type="PANTHER" id="PTHR33053:SF24">
    <property type="entry name" value="TRANSPOSASE DOMAIN-CONTAINING PROTEIN"/>
    <property type="match status" value="1"/>
</dbReference>
<evidence type="ECO:0000313" key="1">
    <source>
        <dbReference type="EMBL" id="CAI6353305.1"/>
    </source>
</evidence>
<dbReference type="Proteomes" id="UP001160148">
    <property type="component" value="Unassembled WGS sequence"/>
</dbReference>
<organism evidence="1 2">
    <name type="scientific">Macrosiphum euphorbiae</name>
    <name type="common">potato aphid</name>
    <dbReference type="NCBI Taxonomy" id="13131"/>
    <lineage>
        <taxon>Eukaryota</taxon>
        <taxon>Metazoa</taxon>
        <taxon>Ecdysozoa</taxon>
        <taxon>Arthropoda</taxon>
        <taxon>Hexapoda</taxon>
        <taxon>Insecta</taxon>
        <taxon>Pterygota</taxon>
        <taxon>Neoptera</taxon>
        <taxon>Paraneoptera</taxon>
        <taxon>Hemiptera</taxon>
        <taxon>Sternorrhyncha</taxon>
        <taxon>Aphidomorpha</taxon>
        <taxon>Aphidoidea</taxon>
        <taxon>Aphididae</taxon>
        <taxon>Macrosiphini</taxon>
        <taxon>Macrosiphum</taxon>
    </lineage>
</organism>
<reference evidence="1 2" key="1">
    <citation type="submission" date="2023-01" db="EMBL/GenBank/DDBJ databases">
        <authorList>
            <person name="Whitehead M."/>
        </authorList>
    </citation>
    <scope>NUCLEOTIDE SEQUENCE [LARGE SCALE GENOMIC DNA]</scope>
</reference>